<gene>
    <name evidence="1" type="ORF">PG994_012836</name>
</gene>
<organism evidence="1 2">
    <name type="scientific">Apiospora phragmitis</name>
    <dbReference type="NCBI Taxonomy" id="2905665"/>
    <lineage>
        <taxon>Eukaryota</taxon>
        <taxon>Fungi</taxon>
        <taxon>Dikarya</taxon>
        <taxon>Ascomycota</taxon>
        <taxon>Pezizomycotina</taxon>
        <taxon>Sordariomycetes</taxon>
        <taxon>Xylariomycetidae</taxon>
        <taxon>Amphisphaeriales</taxon>
        <taxon>Apiosporaceae</taxon>
        <taxon>Apiospora</taxon>
    </lineage>
</organism>
<name>A0ABR1T6X9_9PEZI</name>
<reference evidence="1 2" key="1">
    <citation type="submission" date="2023-01" db="EMBL/GenBank/DDBJ databases">
        <title>Analysis of 21 Apiospora genomes using comparative genomics revels a genus with tremendous synthesis potential of carbohydrate active enzymes and secondary metabolites.</title>
        <authorList>
            <person name="Sorensen T."/>
        </authorList>
    </citation>
    <scope>NUCLEOTIDE SEQUENCE [LARGE SCALE GENOMIC DNA]</scope>
    <source>
        <strain evidence="1 2">CBS 135458</strain>
    </source>
</reference>
<dbReference type="EMBL" id="JAQQWL010000013">
    <property type="protein sequence ID" value="KAK8042353.1"/>
    <property type="molecule type" value="Genomic_DNA"/>
</dbReference>
<dbReference type="GeneID" id="92097308"/>
<dbReference type="Proteomes" id="UP001480595">
    <property type="component" value="Unassembled WGS sequence"/>
</dbReference>
<proteinExistence type="predicted"/>
<sequence length="130" mass="14467">MKYSMTTQERSFQIHRGHVLPLESFGLSAVPLTTHNIAWSPDAELAITSDDCVYLYFPEFPSGGTTAAGAFGSDFETQRQYYEVSFRFPVVEIRRPELNRHLFTASGQEFPDFPSRSAPASALSLTSALP</sequence>
<dbReference type="RefSeq" id="XP_066709206.1">
    <property type="nucleotide sequence ID" value="XM_066864245.1"/>
</dbReference>
<keyword evidence="2" id="KW-1185">Reference proteome</keyword>
<comment type="caution">
    <text evidence="1">The sequence shown here is derived from an EMBL/GenBank/DDBJ whole genome shotgun (WGS) entry which is preliminary data.</text>
</comment>
<evidence type="ECO:0000313" key="1">
    <source>
        <dbReference type="EMBL" id="KAK8042353.1"/>
    </source>
</evidence>
<protein>
    <submittedName>
        <fullName evidence="1">Uncharacterized protein</fullName>
    </submittedName>
</protein>
<accession>A0ABR1T6X9</accession>
<evidence type="ECO:0000313" key="2">
    <source>
        <dbReference type="Proteomes" id="UP001480595"/>
    </source>
</evidence>